<dbReference type="EMBL" id="CAVLEF010000281">
    <property type="protein sequence ID" value="CAK1556007.1"/>
    <property type="molecule type" value="Genomic_DNA"/>
</dbReference>
<dbReference type="GO" id="GO:0005868">
    <property type="term" value="C:cytoplasmic dynein complex"/>
    <property type="evidence" value="ECO:0007669"/>
    <property type="project" value="TreeGrafter"/>
</dbReference>
<dbReference type="AlphaFoldDB" id="A0AAV1K4E0"/>
<dbReference type="GO" id="GO:0045503">
    <property type="term" value="F:dynein light chain binding"/>
    <property type="evidence" value="ECO:0007669"/>
    <property type="project" value="TreeGrafter"/>
</dbReference>
<evidence type="ECO:0008006" key="7">
    <source>
        <dbReference type="Google" id="ProtNLM"/>
    </source>
</evidence>
<evidence type="ECO:0000313" key="6">
    <source>
        <dbReference type="Proteomes" id="UP001497472"/>
    </source>
</evidence>
<evidence type="ECO:0000256" key="4">
    <source>
        <dbReference type="ARBA" id="ARBA00022737"/>
    </source>
</evidence>
<evidence type="ECO:0000313" key="5">
    <source>
        <dbReference type="EMBL" id="CAK1556007.1"/>
    </source>
</evidence>
<organism evidence="5 6">
    <name type="scientific">Leptosia nina</name>
    <dbReference type="NCBI Taxonomy" id="320188"/>
    <lineage>
        <taxon>Eukaryota</taxon>
        <taxon>Metazoa</taxon>
        <taxon>Ecdysozoa</taxon>
        <taxon>Arthropoda</taxon>
        <taxon>Hexapoda</taxon>
        <taxon>Insecta</taxon>
        <taxon>Pterygota</taxon>
        <taxon>Neoptera</taxon>
        <taxon>Endopterygota</taxon>
        <taxon>Lepidoptera</taxon>
        <taxon>Glossata</taxon>
        <taxon>Ditrysia</taxon>
        <taxon>Papilionoidea</taxon>
        <taxon>Pieridae</taxon>
        <taxon>Pierinae</taxon>
        <taxon>Leptosia</taxon>
    </lineage>
</organism>
<evidence type="ECO:0000256" key="1">
    <source>
        <dbReference type="ARBA" id="ARBA00004496"/>
    </source>
</evidence>
<keyword evidence="3" id="KW-0853">WD repeat</keyword>
<gene>
    <name evidence="5" type="ORF">LNINA_LOCUS14785</name>
</gene>
<dbReference type="SMART" id="SM00320">
    <property type="entry name" value="WD40"/>
    <property type="match status" value="4"/>
</dbReference>
<dbReference type="GO" id="GO:0042073">
    <property type="term" value="P:intraciliary transport"/>
    <property type="evidence" value="ECO:0007669"/>
    <property type="project" value="TreeGrafter"/>
</dbReference>
<accession>A0AAV1K4E0</accession>
<proteinExistence type="predicted"/>
<evidence type="ECO:0000256" key="2">
    <source>
        <dbReference type="ARBA" id="ARBA00022490"/>
    </source>
</evidence>
<keyword evidence="4" id="KW-0677">Repeat</keyword>
<dbReference type="InterPro" id="IPR001680">
    <property type="entry name" value="WD40_rpt"/>
</dbReference>
<comment type="caution">
    <text evidence="5">The sequence shown here is derived from an EMBL/GenBank/DDBJ whole genome shotgun (WGS) entry which is preliminary data.</text>
</comment>
<dbReference type="GO" id="GO:0097014">
    <property type="term" value="C:ciliary plasm"/>
    <property type="evidence" value="ECO:0007669"/>
    <property type="project" value="TreeGrafter"/>
</dbReference>
<dbReference type="PANTHER" id="PTHR12442">
    <property type="entry name" value="DYNEIN INTERMEDIATE CHAIN"/>
    <property type="match status" value="1"/>
</dbReference>
<sequence length="488" mass="53543">MSTFSGYDSEAVGFESIESKKKPETTCGTQTNYTNSGVGCQTNSTTDIGCTASSKDFDRKSTHTTPPGLNEFLRKVVPGMMEQLDQKDLEYRYNSSDSEEEDVLNAKLFQELKVQDGIGSGDHQSSVLGVTWSSAGNSLAVSIGQLQHDTWCQNSGLIKVYTLKRSGGDKFAHSLDITEKNCVTVLKYHPSVAALLAYGTTSGEVVLCNLMNGNLEEGTQLTSPCDCHNSRRVSALQWADAPLANRYLIMQIHNNGKRRGAADQVLTSSGSDGSINVWQVNSNLKVFESIVKYQINSTRKTTPDITCFDYIKSYPLRSSNDRLPDDIFVVGSKCGRLYLCKISSESSDPVYEVLDGHRTCVLDVAFSMQKCNIFVSVSMDSEVRVHDVLQSGPIRVMFLDHPVSCLTWLPTMPCVVMGLTQEDLIKLYNVSSGKEVPVEGFSGNVCVTSVSVSHVGSCRIAAGDAEGRLRIWEVPTRRIKMTADDLDF</sequence>
<dbReference type="GO" id="GO:0045504">
    <property type="term" value="F:dynein heavy chain binding"/>
    <property type="evidence" value="ECO:0007669"/>
    <property type="project" value="TreeGrafter"/>
</dbReference>
<dbReference type="InterPro" id="IPR036322">
    <property type="entry name" value="WD40_repeat_dom_sf"/>
</dbReference>
<dbReference type="PANTHER" id="PTHR12442:SF26">
    <property type="entry name" value="CYTOPLASMIC DYNEIN 2 INTERMEDIATE CHAIN 2"/>
    <property type="match status" value="1"/>
</dbReference>
<reference evidence="5 6" key="1">
    <citation type="submission" date="2023-11" db="EMBL/GenBank/DDBJ databases">
        <authorList>
            <person name="Okamura Y."/>
        </authorList>
    </citation>
    <scope>NUCLEOTIDE SEQUENCE [LARGE SCALE GENOMIC DNA]</scope>
</reference>
<protein>
    <recommendedName>
        <fullName evidence="7">WD repeat-containing protein 34-like</fullName>
    </recommendedName>
</protein>
<dbReference type="InterPro" id="IPR050687">
    <property type="entry name" value="Dynein_IC"/>
</dbReference>
<keyword evidence="6" id="KW-1185">Reference proteome</keyword>
<dbReference type="SUPFAM" id="SSF50978">
    <property type="entry name" value="WD40 repeat-like"/>
    <property type="match status" value="1"/>
</dbReference>
<dbReference type="Pfam" id="PF00400">
    <property type="entry name" value="WD40"/>
    <property type="match status" value="1"/>
</dbReference>
<dbReference type="Proteomes" id="UP001497472">
    <property type="component" value="Unassembled WGS sequence"/>
</dbReference>
<dbReference type="InterPro" id="IPR015943">
    <property type="entry name" value="WD40/YVTN_repeat-like_dom_sf"/>
</dbReference>
<dbReference type="Gene3D" id="2.130.10.10">
    <property type="entry name" value="YVTN repeat-like/Quinoprotein amine dehydrogenase"/>
    <property type="match status" value="2"/>
</dbReference>
<evidence type="ECO:0000256" key="3">
    <source>
        <dbReference type="ARBA" id="ARBA00022574"/>
    </source>
</evidence>
<comment type="subcellular location">
    <subcellularLocation>
        <location evidence="1">Cytoplasm</location>
    </subcellularLocation>
</comment>
<name>A0AAV1K4E0_9NEOP</name>
<keyword evidence="2" id="KW-0963">Cytoplasm</keyword>